<dbReference type="SMART" id="SM01321">
    <property type="entry name" value="Y1_Tnp"/>
    <property type="match status" value="1"/>
</dbReference>
<protein>
    <submittedName>
        <fullName evidence="2">REP element-mobilizing transposase RayT</fullName>
    </submittedName>
</protein>
<evidence type="ECO:0000313" key="3">
    <source>
        <dbReference type="Proteomes" id="UP000184301"/>
    </source>
</evidence>
<reference evidence="2 3" key="1">
    <citation type="submission" date="2016-11" db="EMBL/GenBank/DDBJ databases">
        <authorList>
            <person name="Jaros S."/>
            <person name="Januszkiewicz K."/>
            <person name="Wedrychowicz H."/>
        </authorList>
    </citation>
    <scope>NUCLEOTIDE SEQUENCE [LARGE SCALE GENOMIC DNA]</scope>
    <source>
        <strain evidence="2 3">DSM 15480</strain>
    </source>
</reference>
<organism evidence="2 3">
    <name type="scientific">Hespellia stercorisuis DSM 15480</name>
    <dbReference type="NCBI Taxonomy" id="1121950"/>
    <lineage>
        <taxon>Bacteria</taxon>
        <taxon>Bacillati</taxon>
        <taxon>Bacillota</taxon>
        <taxon>Clostridia</taxon>
        <taxon>Lachnospirales</taxon>
        <taxon>Lachnospiraceae</taxon>
        <taxon>Hespellia</taxon>
    </lineage>
</organism>
<dbReference type="PANTHER" id="PTHR34322">
    <property type="entry name" value="TRANSPOSASE, Y1_TNP DOMAIN-CONTAINING"/>
    <property type="match status" value="1"/>
</dbReference>
<dbReference type="STRING" id="1121950.SAMN02745243_02027"/>
<dbReference type="Gene3D" id="3.30.70.1290">
    <property type="entry name" value="Transposase IS200-like"/>
    <property type="match status" value="1"/>
</dbReference>
<dbReference type="InterPro" id="IPR036515">
    <property type="entry name" value="Transposase_17_sf"/>
</dbReference>
<dbReference type="AlphaFoldDB" id="A0A1M6P5P9"/>
<dbReference type="InterPro" id="IPR002686">
    <property type="entry name" value="Transposase_17"/>
</dbReference>
<keyword evidence="3" id="KW-1185">Reference proteome</keyword>
<dbReference type="SUPFAM" id="SSF143422">
    <property type="entry name" value="Transposase IS200-like"/>
    <property type="match status" value="1"/>
</dbReference>
<dbReference type="OrthoDB" id="9788881at2"/>
<name>A0A1M6P5P9_9FIRM</name>
<dbReference type="RefSeq" id="WP_073109527.1">
    <property type="nucleotide sequence ID" value="NZ_FQZY01000026.1"/>
</dbReference>
<evidence type="ECO:0000259" key="1">
    <source>
        <dbReference type="SMART" id="SM01321"/>
    </source>
</evidence>
<dbReference type="GO" id="GO:0006313">
    <property type="term" value="P:DNA transposition"/>
    <property type="evidence" value="ECO:0007669"/>
    <property type="project" value="InterPro"/>
</dbReference>
<dbReference type="Proteomes" id="UP000184301">
    <property type="component" value="Unassembled WGS sequence"/>
</dbReference>
<proteinExistence type="predicted"/>
<feature type="domain" description="Transposase IS200-like" evidence="1">
    <location>
        <begin position="10"/>
        <end position="123"/>
    </location>
</feature>
<dbReference type="PANTHER" id="PTHR34322:SF2">
    <property type="entry name" value="TRANSPOSASE IS200-LIKE DOMAIN-CONTAINING PROTEIN"/>
    <property type="match status" value="1"/>
</dbReference>
<accession>A0A1M6P5P9</accession>
<gene>
    <name evidence="2" type="ORF">SAMN02745243_02027</name>
</gene>
<evidence type="ECO:0000313" key="2">
    <source>
        <dbReference type="EMBL" id="SHK03317.1"/>
    </source>
</evidence>
<dbReference type="EMBL" id="FQZY01000026">
    <property type="protein sequence ID" value="SHK03317.1"/>
    <property type="molecule type" value="Genomic_DNA"/>
</dbReference>
<dbReference type="Pfam" id="PF01797">
    <property type="entry name" value="Y1_Tnp"/>
    <property type="match status" value="1"/>
</dbReference>
<sequence length="265" mass="30708">MPRTPRKTSSTDMYHVIIRGIDKNFIFQTLPSKWEMLHLLHLYMESNPVEIYAYCIMDNHMHLLIRAPLKELSCYMQKVTGGFARYYNYKGNHTGYVFQGRFKSECIETESYFWSCFRYIHMNPVKAGLIPSDSFPDYLFSSAAEYMKNSLSSSHLLHSKAMHMLHSRFDSRQSFLRFHQKKDLNIFEDTSEEIEAQQLACITQLLCTFLSDKGLCSNPSVAAAPMLHSASLRREFLQLLTEKLQLSGRKASQLLKLVETSKGTE</sequence>
<dbReference type="GO" id="GO:0004803">
    <property type="term" value="F:transposase activity"/>
    <property type="evidence" value="ECO:0007669"/>
    <property type="project" value="InterPro"/>
</dbReference>
<dbReference type="GO" id="GO:0003677">
    <property type="term" value="F:DNA binding"/>
    <property type="evidence" value="ECO:0007669"/>
    <property type="project" value="InterPro"/>
</dbReference>